<dbReference type="SUPFAM" id="SSF52540">
    <property type="entry name" value="P-loop containing nucleoside triphosphate hydrolases"/>
    <property type="match status" value="1"/>
</dbReference>
<evidence type="ECO:0000256" key="6">
    <source>
        <dbReference type="ARBA" id="ARBA00022840"/>
    </source>
</evidence>
<evidence type="ECO:0000313" key="8">
    <source>
        <dbReference type="Proteomes" id="UP000053352"/>
    </source>
</evidence>
<sequence>MIVVAGVPGTGKSLVGSRVARLLLRRFTTLSWIVLEKGLWTGYDADRRSFIADYDRLVREIRYYQDYVVETHWLEPFETILDAIEAVVVTRCNPLVLLERLQRRGWPPAKIAENVEAELVGVVAAEARRLVDKGVPVVEIDTTQMDPDDAAKLVVDMIGRGVSRCCIDWLSVLEGDELGFLLEKLSSLGGAPLHERRGSAEAG</sequence>
<dbReference type="Gene3D" id="3.40.50.300">
    <property type="entry name" value="P-loop containing nucleotide triphosphate hydrolases"/>
    <property type="match status" value="1"/>
</dbReference>
<dbReference type="Proteomes" id="UP000053352">
    <property type="component" value="Unassembled WGS sequence"/>
</dbReference>
<dbReference type="GO" id="GO:0006364">
    <property type="term" value="P:rRNA processing"/>
    <property type="evidence" value="ECO:0007669"/>
    <property type="project" value="UniProtKB-KW"/>
</dbReference>
<dbReference type="OrthoDB" id="8730at2157"/>
<dbReference type="GO" id="GO:0005524">
    <property type="term" value="F:ATP binding"/>
    <property type="evidence" value="ECO:0007669"/>
    <property type="project" value="UniProtKB-KW"/>
</dbReference>
<keyword evidence="6" id="KW-0067">ATP-binding</keyword>
<dbReference type="PANTHER" id="PTHR12595:SF0">
    <property type="entry name" value="ADENYLATE KINASE ISOENZYME 6"/>
    <property type="match status" value="1"/>
</dbReference>
<dbReference type="InterPro" id="IPR020618">
    <property type="entry name" value="Adenyl_kinase_AK6"/>
</dbReference>
<evidence type="ECO:0000256" key="4">
    <source>
        <dbReference type="ARBA" id="ARBA00022741"/>
    </source>
</evidence>
<dbReference type="AlphaFoldDB" id="A0A0V8RTP5"/>
<organism evidence="7 8">
    <name type="scientific">Pyrodictium occultum</name>
    <dbReference type="NCBI Taxonomy" id="2309"/>
    <lineage>
        <taxon>Archaea</taxon>
        <taxon>Thermoproteota</taxon>
        <taxon>Thermoprotei</taxon>
        <taxon>Desulfurococcales</taxon>
        <taxon>Pyrodictiaceae</taxon>
        <taxon>Pyrodictium</taxon>
    </lineage>
</organism>
<keyword evidence="2" id="KW-0698">rRNA processing</keyword>
<protein>
    <recommendedName>
        <fullName evidence="9">Adenylate kinase</fullName>
    </recommendedName>
</protein>
<evidence type="ECO:0000256" key="5">
    <source>
        <dbReference type="ARBA" id="ARBA00022777"/>
    </source>
</evidence>
<keyword evidence="5" id="KW-0418">Kinase</keyword>
<dbReference type="STRING" id="2309.CF15_00395"/>
<keyword evidence="3" id="KW-0808">Transferase</keyword>
<evidence type="ECO:0000256" key="2">
    <source>
        <dbReference type="ARBA" id="ARBA00022552"/>
    </source>
</evidence>
<name>A0A0V8RTP5_PYROC</name>
<reference evidence="7 8" key="1">
    <citation type="submission" date="2015-11" db="EMBL/GenBank/DDBJ databases">
        <title>Genome sequence of Pyrodictium occultum PL-19, a marine hyperthermophilic archaeon isolated from Volcano, Italy.</title>
        <authorList>
            <person name="Utturkar S."/>
            <person name="Huber H."/>
            <person name="Leptihn S."/>
            <person name="Brown S."/>
            <person name="Stetter K.O."/>
            <person name="Podar M."/>
        </authorList>
    </citation>
    <scope>NUCLEOTIDE SEQUENCE [LARGE SCALE GENOMIC DNA]</scope>
    <source>
        <strain evidence="7 8">PL-19</strain>
    </source>
</reference>
<gene>
    <name evidence="7" type="ORF">CF15_00395</name>
</gene>
<dbReference type="GO" id="GO:0004017">
    <property type="term" value="F:AMP kinase activity"/>
    <property type="evidence" value="ECO:0007669"/>
    <property type="project" value="InterPro"/>
</dbReference>
<keyword evidence="1" id="KW-0690">Ribosome biogenesis</keyword>
<dbReference type="EMBL" id="LNTB01000001">
    <property type="protein sequence ID" value="KSW11363.1"/>
    <property type="molecule type" value="Genomic_DNA"/>
</dbReference>
<dbReference type="InterPro" id="IPR027417">
    <property type="entry name" value="P-loop_NTPase"/>
</dbReference>
<evidence type="ECO:0000256" key="3">
    <source>
        <dbReference type="ARBA" id="ARBA00022679"/>
    </source>
</evidence>
<dbReference type="Pfam" id="PF13238">
    <property type="entry name" value="AAA_18"/>
    <property type="match status" value="1"/>
</dbReference>
<comment type="caution">
    <text evidence="7">The sequence shown here is derived from an EMBL/GenBank/DDBJ whole genome shotgun (WGS) entry which is preliminary data.</text>
</comment>
<keyword evidence="4" id="KW-0547">Nucleotide-binding</keyword>
<evidence type="ECO:0000256" key="1">
    <source>
        <dbReference type="ARBA" id="ARBA00022517"/>
    </source>
</evidence>
<evidence type="ECO:0000313" key="7">
    <source>
        <dbReference type="EMBL" id="KSW11363.1"/>
    </source>
</evidence>
<evidence type="ECO:0008006" key="9">
    <source>
        <dbReference type="Google" id="ProtNLM"/>
    </source>
</evidence>
<accession>A0A0V8RTP5</accession>
<keyword evidence="8" id="KW-1185">Reference proteome</keyword>
<dbReference type="PANTHER" id="PTHR12595">
    <property type="entry name" value="POS9-ACTIVATING FACTOR FAP7-RELATED"/>
    <property type="match status" value="1"/>
</dbReference>
<proteinExistence type="predicted"/>
<dbReference type="GO" id="GO:0016887">
    <property type="term" value="F:ATP hydrolysis activity"/>
    <property type="evidence" value="ECO:0007669"/>
    <property type="project" value="InterPro"/>
</dbReference>